<dbReference type="SUPFAM" id="SSF54523">
    <property type="entry name" value="Pili subunits"/>
    <property type="match status" value="1"/>
</dbReference>
<reference evidence="3" key="1">
    <citation type="journal article" date="2020" name="mSystems">
        <title>Genome- and Community-Level Interaction Insights into Carbon Utilization and Element Cycling Functions of Hydrothermarchaeota in Hydrothermal Sediment.</title>
        <authorList>
            <person name="Zhou Z."/>
            <person name="Liu Y."/>
            <person name="Xu W."/>
            <person name="Pan J."/>
            <person name="Luo Z.H."/>
            <person name="Li M."/>
        </authorList>
    </citation>
    <scope>NUCLEOTIDE SEQUENCE [LARGE SCALE GENOMIC DNA]</scope>
    <source>
        <strain evidence="3">HyVt-535</strain>
    </source>
</reference>
<dbReference type="InterPro" id="IPR045584">
    <property type="entry name" value="Pilin-like"/>
</dbReference>
<name>A0A7C5IZC9_9GAMM</name>
<evidence type="ECO:0000313" key="3">
    <source>
        <dbReference type="EMBL" id="HHH13869.1"/>
    </source>
</evidence>
<dbReference type="EMBL" id="DROM01000392">
    <property type="protein sequence ID" value="HHH13869.1"/>
    <property type="molecule type" value="Genomic_DNA"/>
</dbReference>
<feature type="region of interest" description="Disordered" evidence="1">
    <location>
        <begin position="70"/>
        <end position="92"/>
    </location>
</feature>
<organism evidence="3">
    <name type="scientific">Thiolapillus brandeum</name>
    <dbReference type="NCBI Taxonomy" id="1076588"/>
    <lineage>
        <taxon>Bacteria</taxon>
        <taxon>Pseudomonadati</taxon>
        <taxon>Pseudomonadota</taxon>
        <taxon>Gammaproteobacteria</taxon>
        <taxon>Chromatiales</taxon>
        <taxon>Sedimenticolaceae</taxon>
        <taxon>Thiolapillus</taxon>
    </lineage>
</organism>
<dbReference type="Pfam" id="PF07963">
    <property type="entry name" value="N_methyl"/>
    <property type="match status" value="1"/>
</dbReference>
<protein>
    <submittedName>
        <fullName evidence="3">Type II secretion system protein</fullName>
    </submittedName>
</protein>
<keyword evidence="2" id="KW-0812">Transmembrane</keyword>
<evidence type="ECO:0000256" key="1">
    <source>
        <dbReference type="SAM" id="MobiDB-lite"/>
    </source>
</evidence>
<dbReference type="InterPro" id="IPR012902">
    <property type="entry name" value="N_methyl_site"/>
</dbReference>
<dbReference type="PROSITE" id="PS00409">
    <property type="entry name" value="PROKAR_NTER_METHYL"/>
    <property type="match status" value="1"/>
</dbReference>
<dbReference type="Proteomes" id="UP000886100">
    <property type="component" value="Unassembled WGS sequence"/>
</dbReference>
<evidence type="ECO:0000256" key="2">
    <source>
        <dbReference type="SAM" id="Phobius"/>
    </source>
</evidence>
<dbReference type="Gene3D" id="3.30.700.10">
    <property type="entry name" value="Glycoprotein, Type 4 Pilin"/>
    <property type="match status" value="1"/>
</dbReference>
<keyword evidence="2" id="KW-1133">Transmembrane helix</keyword>
<accession>A0A7C5IZC9</accession>
<proteinExistence type="predicted"/>
<dbReference type="NCBIfam" id="TIGR02532">
    <property type="entry name" value="IV_pilin_GFxxxE"/>
    <property type="match status" value="1"/>
</dbReference>
<gene>
    <name evidence="3" type="ORF">ENJ98_06490</name>
</gene>
<feature type="transmembrane region" description="Helical" evidence="2">
    <location>
        <begin position="12"/>
        <end position="37"/>
    </location>
</feature>
<sequence>MRYRANQSGFTLVEMAVVLLVMGLVIGGLLATAPAVLENQRYRDVQHALGLIEEALVGYAMANGGGLPAADTTGDGVSDSGQGRGTLPWKSLGLDPDLGRRDPWGNPFLYHVDANWRETPPPSPPNTVTGLRVDDLSGSRLTLNNPAAPVAVVGSFGANGSGDGDNGDGDVRYTSDQYVDNTFDDELRWLSRYVLLGKLVEAGVWPQ</sequence>
<comment type="caution">
    <text evidence="3">The sequence shown here is derived from an EMBL/GenBank/DDBJ whole genome shotgun (WGS) entry which is preliminary data.</text>
</comment>
<keyword evidence="2" id="KW-0472">Membrane</keyword>
<dbReference type="AlphaFoldDB" id="A0A7C5IZC9"/>